<accession>A0A9N9QQ17</accession>
<gene>
    <name evidence="7" type="ORF">CEUTPL_LOCUS9476</name>
</gene>
<evidence type="ECO:0000256" key="5">
    <source>
        <dbReference type="ARBA" id="ARBA00023273"/>
    </source>
</evidence>
<keyword evidence="3" id="KW-0963">Cytoplasm</keyword>
<organism evidence="7 8">
    <name type="scientific">Ceutorhynchus assimilis</name>
    <name type="common">cabbage seed weevil</name>
    <dbReference type="NCBI Taxonomy" id="467358"/>
    <lineage>
        <taxon>Eukaryota</taxon>
        <taxon>Metazoa</taxon>
        <taxon>Ecdysozoa</taxon>
        <taxon>Arthropoda</taxon>
        <taxon>Hexapoda</taxon>
        <taxon>Insecta</taxon>
        <taxon>Pterygota</taxon>
        <taxon>Neoptera</taxon>
        <taxon>Endopterygota</taxon>
        <taxon>Coleoptera</taxon>
        <taxon>Polyphaga</taxon>
        <taxon>Cucujiformia</taxon>
        <taxon>Curculionidae</taxon>
        <taxon>Ceutorhynchinae</taxon>
        <taxon>Ceutorhynchus</taxon>
    </lineage>
</organism>
<evidence type="ECO:0000313" key="7">
    <source>
        <dbReference type="EMBL" id="CAG9768958.1"/>
    </source>
</evidence>
<evidence type="ECO:0008006" key="9">
    <source>
        <dbReference type="Google" id="ProtNLM"/>
    </source>
</evidence>
<comment type="subcellular location">
    <subcellularLocation>
        <location evidence="2">Cell projection</location>
    </subcellularLocation>
    <subcellularLocation>
        <location evidence="1">Cytoplasm</location>
        <location evidence="1">Cytoskeleton</location>
    </subcellularLocation>
</comment>
<feature type="coiled-coil region" evidence="6">
    <location>
        <begin position="108"/>
        <end position="176"/>
    </location>
</feature>
<dbReference type="GO" id="GO:0031514">
    <property type="term" value="C:motile cilium"/>
    <property type="evidence" value="ECO:0007669"/>
    <property type="project" value="TreeGrafter"/>
</dbReference>
<keyword evidence="8" id="KW-1185">Reference proteome</keyword>
<dbReference type="AlphaFoldDB" id="A0A9N9QQ17"/>
<dbReference type="InterPro" id="IPR042618">
    <property type="entry name" value="IQCG"/>
</dbReference>
<dbReference type="OrthoDB" id="10254713at2759"/>
<evidence type="ECO:0000256" key="2">
    <source>
        <dbReference type="ARBA" id="ARBA00004316"/>
    </source>
</evidence>
<feature type="coiled-coil region" evidence="6">
    <location>
        <begin position="11"/>
        <end position="38"/>
    </location>
</feature>
<keyword evidence="4" id="KW-0206">Cytoskeleton</keyword>
<evidence type="ECO:0000256" key="4">
    <source>
        <dbReference type="ARBA" id="ARBA00023212"/>
    </source>
</evidence>
<dbReference type="GO" id="GO:0005856">
    <property type="term" value="C:cytoskeleton"/>
    <property type="evidence" value="ECO:0007669"/>
    <property type="project" value="UniProtKB-SubCell"/>
</dbReference>
<dbReference type="EMBL" id="OU892281">
    <property type="protein sequence ID" value="CAG9768958.1"/>
    <property type="molecule type" value="Genomic_DNA"/>
</dbReference>
<dbReference type="Proteomes" id="UP001152799">
    <property type="component" value="Chromosome 5"/>
</dbReference>
<name>A0A9N9QQ17_9CUCU</name>
<dbReference type="GO" id="GO:0044782">
    <property type="term" value="P:cilium organization"/>
    <property type="evidence" value="ECO:0007669"/>
    <property type="project" value="TreeGrafter"/>
</dbReference>
<proteinExistence type="predicted"/>
<evidence type="ECO:0000256" key="6">
    <source>
        <dbReference type="SAM" id="Coils"/>
    </source>
</evidence>
<reference evidence="7" key="1">
    <citation type="submission" date="2022-01" db="EMBL/GenBank/DDBJ databases">
        <authorList>
            <person name="King R."/>
        </authorList>
    </citation>
    <scope>NUCLEOTIDE SEQUENCE</scope>
</reference>
<evidence type="ECO:0000313" key="8">
    <source>
        <dbReference type="Proteomes" id="UP001152799"/>
    </source>
</evidence>
<protein>
    <recommendedName>
        <fullName evidence="9">Dynein regulatory complex protein 9</fullName>
    </recommendedName>
</protein>
<evidence type="ECO:0000256" key="1">
    <source>
        <dbReference type="ARBA" id="ARBA00004245"/>
    </source>
</evidence>
<sequence>MALQKTYYQERAMFRREIDEVMTKIGNLKDEIEDFQQEADIKLKYLQSWQNGKIEMENYTLNKKEEKTSETILESQQDLTKEDRVHLEIGNIFNEIDLDYQRQIKTWKLKYEHDLKTMNAKIMNLQMKKDEQQDKTAAMVKKYIQRQDQIDAYKEHKVEQEKLKQEKRRKDNAATKVQSWWRGTMNKIKF</sequence>
<keyword evidence="6" id="KW-0175">Coiled coil</keyword>
<dbReference type="PANTHER" id="PTHR14871:SF1">
    <property type="entry name" value="DYNEIN REGULATORY COMPLEX PROTEIN 9"/>
    <property type="match status" value="1"/>
</dbReference>
<evidence type="ECO:0000256" key="3">
    <source>
        <dbReference type="ARBA" id="ARBA00022490"/>
    </source>
</evidence>
<keyword evidence="5" id="KW-0966">Cell projection</keyword>
<dbReference type="PANTHER" id="PTHR14871">
    <property type="entry name" value="DYNEIN REGULATORY COMPLEX PROTEIN 9"/>
    <property type="match status" value="1"/>
</dbReference>
<dbReference type="GO" id="GO:0005737">
    <property type="term" value="C:cytoplasm"/>
    <property type="evidence" value="ECO:0007669"/>
    <property type="project" value="TreeGrafter"/>
</dbReference>
<dbReference type="PROSITE" id="PS50096">
    <property type="entry name" value="IQ"/>
    <property type="match status" value="1"/>
</dbReference>